<feature type="transmembrane region" description="Helical" evidence="6">
    <location>
        <begin position="313"/>
        <end position="332"/>
    </location>
</feature>
<accession>Q8PXP5</accession>
<feature type="transmembrane region" description="Helical" evidence="6">
    <location>
        <begin position="173"/>
        <end position="191"/>
    </location>
</feature>
<evidence type="ECO:0000256" key="3">
    <source>
        <dbReference type="ARBA" id="ARBA00022692"/>
    </source>
</evidence>
<feature type="domain" description="Acyltransferase 3" evidence="7">
    <location>
        <begin position="14"/>
        <end position="332"/>
    </location>
</feature>
<dbReference type="eggNOG" id="arCOG05208">
    <property type="taxonomic scope" value="Archaea"/>
</dbReference>
<dbReference type="KEGG" id="mma:MM_1171"/>
<comment type="subcellular location">
    <subcellularLocation>
        <location evidence="1">Cell membrane</location>
        <topology evidence="1">Multi-pass membrane protein</topology>
    </subcellularLocation>
</comment>
<dbReference type="GO" id="GO:0005886">
    <property type="term" value="C:plasma membrane"/>
    <property type="evidence" value="ECO:0007669"/>
    <property type="project" value="UniProtKB-SubCell"/>
</dbReference>
<protein>
    <submittedName>
        <fullName evidence="8">Conserved protein</fullName>
    </submittedName>
</protein>
<dbReference type="AlphaFoldDB" id="Q8PXP5"/>
<dbReference type="GO" id="GO:0016413">
    <property type="term" value="F:O-acetyltransferase activity"/>
    <property type="evidence" value="ECO:0007669"/>
    <property type="project" value="TreeGrafter"/>
</dbReference>
<feature type="transmembrane region" description="Helical" evidence="6">
    <location>
        <begin position="12"/>
        <end position="32"/>
    </location>
</feature>
<dbReference type="PANTHER" id="PTHR40074">
    <property type="entry name" value="O-ACETYLTRANSFERASE WECH"/>
    <property type="match status" value="1"/>
</dbReference>
<feature type="transmembrane region" description="Helical" evidence="6">
    <location>
        <begin position="197"/>
        <end position="214"/>
    </location>
</feature>
<keyword evidence="2" id="KW-1003">Cell membrane</keyword>
<dbReference type="Proteomes" id="UP000000595">
    <property type="component" value="Chromosome"/>
</dbReference>
<evidence type="ECO:0000313" key="8">
    <source>
        <dbReference type="EMBL" id="AAM30867.1"/>
    </source>
</evidence>
<feature type="transmembrane region" description="Helical" evidence="6">
    <location>
        <begin position="44"/>
        <end position="66"/>
    </location>
</feature>
<dbReference type="Pfam" id="PF01757">
    <property type="entry name" value="Acyl_transf_3"/>
    <property type="match status" value="1"/>
</dbReference>
<evidence type="ECO:0000256" key="4">
    <source>
        <dbReference type="ARBA" id="ARBA00022989"/>
    </source>
</evidence>
<feature type="transmembrane region" description="Helical" evidence="6">
    <location>
        <begin position="253"/>
        <end position="270"/>
    </location>
</feature>
<reference evidence="8 9" key="1">
    <citation type="journal article" date="2002" name="J. Mol. Microbiol. Biotechnol.">
        <title>The genome of Methanosarcina mazei: evidence for lateral gene transfer between Bacteria and Archaea.</title>
        <authorList>
            <person name="Deppenmeier U."/>
            <person name="Johann A."/>
            <person name="Hartsch T."/>
            <person name="Merkl R."/>
            <person name="Schmitz R.A."/>
            <person name="Martinez-Arias R."/>
            <person name="Henne A."/>
            <person name="Wiezer A."/>
            <person name="Baumer S."/>
            <person name="Jacobi C."/>
            <person name="Bruggemann H."/>
            <person name="Lienard T."/>
            <person name="Christmann A."/>
            <person name="Bomeke M."/>
            <person name="Steckel S."/>
            <person name="Bhattacharyya A."/>
            <person name="Lykidis A."/>
            <person name="Overbeek R."/>
            <person name="Klenk H.P."/>
            <person name="Gunsalus R.P."/>
            <person name="Fritz H.J."/>
            <person name="Gottschalk G."/>
        </authorList>
    </citation>
    <scope>NUCLEOTIDE SEQUENCE [LARGE SCALE GENOMIC DNA]</scope>
    <source>
        <strain evidence="9">ATCC BAA-159 / DSM 3647 / Goe1 / Go1 / JCM 11833 / OCM 88</strain>
    </source>
</reference>
<keyword evidence="5 6" id="KW-0472">Membrane</keyword>
<dbReference type="PANTHER" id="PTHR40074:SF2">
    <property type="entry name" value="O-ACETYLTRANSFERASE WECH"/>
    <property type="match status" value="1"/>
</dbReference>
<keyword evidence="3 6" id="KW-0812">Transmembrane</keyword>
<evidence type="ECO:0000256" key="1">
    <source>
        <dbReference type="ARBA" id="ARBA00004651"/>
    </source>
</evidence>
<sequence>MITSRKNRKKDVFYRLNILDGFAIVFIVIFHALGGLKTSDAIFISKYLVVFGLSLFTFSAGFKFGFNHSDELEEKDFLKKYFIKRFVRLYKPYIGYSLLISVPLFFVTYISVYYLNLDYKGLNIFWEDLTYYKLFYFILGENFICGHLWYLITLIVITTLCFFILYYSNIHTLYLFAVILLTFQIISWDYLSQHSEFLFKTTKYMVIYIFGIFCSLDERRESSKKMLIYSIAVTTLLLLSISDSSIWINKYNFYGIIFPPLGYMLSNYLMNFEYISALFNKIGEYSFQIYLFHWPLVLPIIQRSTMNILKIDFVLVPYFVSFLTIILCIYVYKVTKKLKLNLFFE</sequence>
<feature type="transmembrane region" description="Helical" evidence="6">
    <location>
        <begin position="226"/>
        <end position="247"/>
    </location>
</feature>
<name>Q8PXP5_METMA</name>
<evidence type="ECO:0000313" key="9">
    <source>
        <dbReference type="Proteomes" id="UP000000595"/>
    </source>
</evidence>
<gene>
    <name evidence="8" type="ordered locus">MM_1171</name>
</gene>
<evidence type="ECO:0000256" key="6">
    <source>
        <dbReference type="SAM" id="Phobius"/>
    </source>
</evidence>
<dbReference type="RefSeq" id="WP_011033120.1">
    <property type="nucleotide sequence ID" value="NC_003901.1"/>
</dbReference>
<feature type="transmembrane region" description="Helical" evidence="6">
    <location>
        <begin position="93"/>
        <end position="115"/>
    </location>
</feature>
<evidence type="ECO:0000256" key="5">
    <source>
        <dbReference type="ARBA" id="ARBA00023136"/>
    </source>
</evidence>
<dbReference type="HOGENOM" id="CLU_803176_0_0_2"/>
<dbReference type="GeneID" id="1479513"/>
<proteinExistence type="predicted"/>
<evidence type="ECO:0000256" key="2">
    <source>
        <dbReference type="ARBA" id="ARBA00022475"/>
    </source>
</evidence>
<dbReference type="GO" id="GO:0009246">
    <property type="term" value="P:enterobacterial common antigen biosynthetic process"/>
    <property type="evidence" value="ECO:0007669"/>
    <property type="project" value="TreeGrafter"/>
</dbReference>
<keyword evidence="4 6" id="KW-1133">Transmembrane helix</keyword>
<dbReference type="EMBL" id="AE008384">
    <property type="protein sequence ID" value="AAM30867.1"/>
    <property type="molecule type" value="Genomic_DNA"/>
</dbReference>
<dbReference type="InterPro" id="IPR002656">
    <property type="entry name" value="Acyl_transf_3_dom"/>
</dbReference>
<feature type="transmembrane region" description="Helical" evidence="6">
    <location>
        <begin position="135"/>
        <end position="166"/>
    </location>
</feature>
<organism evidence="8 9">
    <name type="scientific">Methanosarcina mazei (strain ATCC BAA-159 / DSM 3647 / Goe1 / Go1 / JCM 11833 / OCM 88)</name>
    <name type="common">Methanosarcina frisia</name>
    <dbReference type="NCBI Taxonomy" id="192952"/>
    <lineage>
        <taxon>Archaea</taxon>
        <taxon>Methanobacteriati</taxon>
        <taxon>Methanobacteriota</taxon>
        <taxon>Stenosarchaea group</taxon>
        <taxon>Methanomicrobia</taxon>
        <taxon>Methanosarcinales</taxon>
        <taxon>Methanosarcinaceae</taxon>
        <taxon>Methanosarcina</taxon>
    </lineage>
</organism>
<evidence type="ECO:0000259" key="7">
    <source>
        <dbReference type="Pfam" id="PF01757"/>
    </source>
</evidence>
<dbReference type="PATRIC" id="fig|192952.21.peg.1370"/>